<protein>
    <recommendedName>
        <fullName evidence="1">Retrotransposon Copia-like N-terminal domain-containing protein</fullName>
    </recommendedName>
</protein>
<gene>
    <name evidence="2" type="ORF">CRG98_002681</name>
</gene>
<accession>A0A2I0L865</accession>
<dbReference type="Pfam" id="PF14244">
    <property type="entry name" value="Retrotran_gag_3"/>
    <property type="match status" value="1"/>
</dbReference>
<comment type="caution">
    <text evidence="2">The sequence shown here is derived from an EMBL/GenBank/DDBJ whole genome shotgun (WGS) entry which is preliminary data.</text>
</comment>
<dbReference type="PANTHER" id="PTHR37610">
    <property type="entry name" value="CCHC-TYPE DOMAIN-CONTAINING PROTEIN"/>
    <property type="match status" value="1"/>
</dbReference>
<dbReference type="EMBL" id="PGOL01000107">
    <property type="protein sequence ID" value="PKI76894.1"/>
    <property type="molecule type" value="Genomic_DNA"/>
</dbReference>
<evidence type="ECO:0000259" key="1">
    <source>
        <dbReference type="Pfam" id="PF14244"/>
    </source>
</evidence>
<evidence type="ECO:0000313" key="3">
    <source>
        <dbReference type="Proteomes" id="UP000233551"/>
    </source>
</evidence>
<proteinExistence type="predicted"/>
<name>A0A2I0L865_PUNGR</name>
<feature type="domain" description="Retrotransposon Copia-like N-terminal" evidence="1">
    <location>
        <begin position="23"/>
        <end position="69"/>
    </location>
</feature>
<dbReference type="Proteomes" id="UP000233551">
    <property type="component" value="Unassembled WGS sequence"/>
</dbReference>
<keyword evidence="3" id="KW-1185">Reference proteome</keyword>
<dbReference type="PANTHER" id="PTHR37610:SF97">
    <property type="entry name" value="RETROTRANSPOSON GAG DOMAIN-CONTAINING PROTEIN"/>
    <property type="match status" value="1"/>
</dbReference>
<dbReference type="AlphaFoldDB" id="A0A2I0L865"/>
<reference evidence="2 3" key="1">
    <citation type="submission" date="2017-11" db="EMBL/GenBank/DDBJ databases">
        <title>De-novo sequencing of pomegranate (Punica granatum L.) genome.</title>
        <authorList>
            <person name="Akparov Z."/>
            <person name="Amiraslanov A."/>
            <person name="Hajiyeva S."/>
            <person name="Abbasov M."/>
            <person name="Kaur K."/>
            <person name="Hamwieh A."/>
            <person name="Solovyev V."/>
            <person name="Salamov A."/>
            <person name="Braich B."/>
            <person name="Kosarev P."/>
            <person name="Mahmoud A."/>
            <person name="Hajiyev E."/>
            <person name="Babayeva S."/>
            <person name="Izzatullayeva V."/>
            <person name="Mammadov A."/>
            <person name="Mammadov A."/>
            <person name="Sharifova S."/>
            <person name="Ojaghi J."/>
            <person name="Eynullazada K."/>
            <person name="Bayramov B."/>
            <person name="Abdulazimova A."/>
            <person name="Shahmuradov I."/>
        </authorList>
    </citation>
    <scope>NUCLEOTIDE SEQUENCE [LARGE SCALE GENOMIC DNA]</scope>
    <source>
        <strain evidence="3">cv. AG2017</strain>
        <tissue evidence="2">Leaf</tissue>
    </source>
</reference>
<dbReference type="InterPro" id="IPR029472">
    <property type="entry name" value="Copia-like_N"/>
</dbReference>
<evidence type="ECO:0000313" key="2">
    <source>
        <dbReference type="EMBL" id="PKI76894.1"/>
    </source>
</evidence>
<sequence>MSSGTKEPTGTGTSVPSAFVLSPLDGPSNQLISCLLNGRNYLTWLRAMRTVIRAKNKPGFLDGTVMNPNDGDPLADQWHICNSMLVAWIFNHLEKHLQTTIDNAEDAKVLWDDLKERYSQAELSAGGARPNGAGMILGGDQYAITVAGWDT</sequence>
<organism evidence="2 3">
    <name type="scientific">Punica granatum</name>
    <name type="common">Pomegranate</name>
    <dbReference type="NCBI Taxonomy" id="22663"/>
    <lineage>
        <taxon>Eukaryota</taxon>
        <taxon>Viridiplantae</taxon>
        <taxon>Streptophyta</taxon>
        <taxon>Embryophyta</taxon>
        <taxon>Tracheophyta</taxon>
        <taxon>Spermatophyta</taxon>
        <taxon>Magnoliopsida</taxon>
        <taxon>eudicotyledons</taxon>
        <taxon>Gunneridae</taxon>
        <taxon>Pentapetalae</taxon>
        <taxon>rosids</taxon>
        <taxon>malvids</taxon>
        <taxon>Myrtales</taxon>
        <taxon>Lythraceae</taxon>
        <taxon>Punica</taxon>
    </lineage>
</organism>